<accession>A0A1H6AQF6</accession>
<dbReference type="AlphaFoldDB" id="A0A1H6AQF6"/>
<reference evidence="3" key="1">
    <citation type="submission" date="2016-10" db="EMBL/GenBank/DDBJ databases">
        <authorList>
            <person name="Varghese N."/>
            <person name="Submissions S."/>
        </authorList>
    </citation>
    <scope>NUCLEOTIDE SEQUENCE [LARGE SCALE GENOMIC DNA]</scope>
    <source>
        <strain evidence="3">DSM 21580</strain>
    </source>
</reference>
<gene>
    <name evidence="2" type="ORF">SAMN05421847_2531</name>
</gene>
<sequence length="354" mass="41018">MKKIGIISLFGYNNYGNRLQLFAVQKVYKTLGFESEIIKYKQEIPKDPIVIQIKVLLTKILFLKSNLSKSHLKNKRINNFKKHAKLNYTESANQINPLKIASNFHENYSFFSVGSDQIWGWFTHSISDFVFLKFAPKEKRITFSPSFGSSKIDEKYREIFTKGLEEFEYISVREESGAKIVKDFTGKEATVLCDPTMCLSKEDWLEFATSHNKKPTRKFVLTYFLGEKSPKVNAVLNGISKDFEVVNLNDLKSSEFYAITPSEWVDYINSASLFLTDSFHGVVFSIVLQTPFAVYSRVGGENMQTRITNILEKFSLQDRFELTSNDSSLFNMDFKNSEEIINFEKEKVYRFLKK</sequence>
<dbReference type="OrthoDB" id="9799278at2"/>
<evidence type="ECO:0000313" key="2">
    <source>
        <dbReference type="EMBL" id="SEG50275.1"/>
    </source>
</evidence>
<dbReference type="Proteomes" id="UP000236738">
    <property type="component" value="Unassembled WGS sequence"/>
</dbReference>
<dbReference type="GO" id="GO:0016740">
    <property type="term" value="F:transferase activity"/>
    <property type="evidence" value="ECO:0007669"/>
    <property type="project" value="UniProtKB-KW"/>
</dbReference>
<name>A0A1H6AQF6_9FLAO</name>
<dbReference type="Pfam" id="PF04230">
    <property type="entry name" value="PS_pyruv_trans"/>
    <property type="match status" value="1"/>
</dbReference>
<protein>
    <submittedName>
        <fullName evidence="2">Polysaccharide pyruvyl transferase</fullName>
    </submittedName>
</protein>
<dbReference type="RefSeq" id="WP_103914389.1">
    <property type="nucleotide sequence ID" value="NZ_FNUS01000006.1"/>
</dbReference>
<proteinExistence type="predicted"/>
<keyword evidence="2" id="KW-0808">Transferase</keyword>
<dbReference type="EMBL" id="FNUS01000006">
    <property type="protein sequence ID" value="SEG50275.1"/>
    <property type="molecule type" value="Genomic_DNA"/>
</dbReference>
<feature type="domain" description="Polysaccharide pyruvyl transferase" evidence="1">
    <location>
        <begin position="14"/>
        <end position="296"/>
    </location>
</feature>
<evidence type="ECO:0000313" key="3">
    <source>
        <dbReference type="Proteomes" id="UP000236738"/>
    </source>
</evidence>
<keyword evidence="3" id="KW-1185">Reference proteome</keyword>
<organism evidence="2 3">
    <name type="scientific">Halpernia humi</name>
    <dbReference type="NCBI Taxonomy" id="493375"/>
    <lineage>
        <taxon>Bacteria</taxon>
        <taxon>Pseudomonadati</taxon>
        <taxon>Bacteroidota</taxon>
        <taxon>Flavobacteriia</taxon>
        <taxon>Flavobacteriales</taxon>
        <taxon>Weeksellaceae</taxon>
        <taxon>Chryseobacterium group</taxon>
        <taxon>Halpernia</taxon>
    </lineage>
</organism>
<evidence type="ECO:0000259" key="1">
    <source>
        <dbReference type="Pfam" id="PF04230"/>
    </source>
</evidence>
<dbReference type="InterPro" id="IPR007345">
    <property type="entry name" value="Polysacch_pyruvyl_Trfase"/>
</dbReference>